<dbReference type="EMBL" id="JADJOT010000010">
    <property type="protein sequence ID" value="MBK7955403.1"/>
    <property type="molecule type" value="Genomic_DNA"/>
</dbReference>
<name>A0A935T9A8_9PROT</name>
<dbReference type="Proteomes" id="UP000706151">
    <property type="component" value="Unassembled WGS sequence"/>
</dbReference>
<evidence type="ECO:0000313" key="1">
    <source>
        <dbReference type="EMBL" id="MBK7955403.1"/>
    </source>
</evidence>
<dbReference type="PIRSF" id="PIRSF039032">
    <property type="entry name" value="HigB-2"/>
    <property type="match status" value="1"/>
</dbReference>
<protein>
    <submittedName>
        <fullName evidence="1">Transcriptional regulator</fullName>
    </submittedName>
</protein>
<organism evidence="1 2">
    <name type="scientific">Candidatus Accumulibacter affinis</name>
    <dbReference type="NCBI Taxonomy" id="2954384"/>
    <lineage>
        <taxon>Bacteria</taxon>
        <taxon>Pseudomonadati</taxon>
        <taxon>Pseudomonadota</taxon>
        <taxon>Betaproteobacteria</taxon>
        <taxon>Candidatus Accumulibacter</taxon>
    </lineage>
</organism>
<reference evidence="1 2" key="1">
    <citation type="submission" date="2020-10" db="EMBL/GenBank/DDBJ databases">
        <title>Connecting structure to function with the recovery of over 1000 high-quality activated sludge metagenome-assembled genomes encoding full-length rRNA genes using long-read sequencing.</title>
        <authorList>
            <person name="Singleton C.M."/>
            <person name="Petriglieri F."/>
            <person name="Kristensen J.M."/>
            <person name="Kirkegaard R.H."/>
            <person name="Michaelsen T.Y."/>
            <person name="Andersen M.H."/>
            <person name="Karst S.M."/>
            <person name="Dueholm M.S."/>
            <person name="Nielsen P.H."/>
            <person name="Albertsen M."/>
        </authorList>
    </citation>
    <scope>NUCLEOTIDE SEQUENCE [LARGE SCALE GENOMIC DNA]</scope>
    <source>
        <strain evidence="1">Fred_18-Q3-R57-64_BAT3C.720</strain>
    </source>
</reference>
<dbReference type="AlphaFoldDB" id="A0A935T9A8"/>
<evidence type="ECO:0000313" key="2">
    <source>
        <dbReference type="Proteomes" id="UP000706151"/>
    </source>
</evidence>
<proteinExistence type="predicted"/>
<gene>
    <name evidence="1" type="ORF">IPK02_16460</name>
</gene>
<sequence length="104" mass="11673">MRTVAETFIFERYATDIWSNSERETFINWIATNPESGDIIPGSGGCRKVRWAASGRGKRGGARVIYCIAADRTIWLLIAYKKAQFDNLPTSFLADLKQGVEDVL</sequence>
<accession>A0A935T9A8</accession>
<comment type="caution">
    <text evidence="1">The sequence shown here is derived from an EMBL/GenBank/DDBJ whole genome shotgun (WGS) entry which is preliminary data.</text>
</comment>
<dbReference type="InterPro" id="IPR009387">
    <property type="entry name" value="HigB-2"/>
</dbReference>